<protein>
    <submittedName>
        <fullName evidence="2">Uncharacterized protein</fullName>
    </submittedName>
</protein>
<reference evidence="2 3" key="1">
    <citation type="submission" date="2018-03" db="EMBL/GenBank/DDBJ databases">
        <title>Genomic Encyclopedia of Archaeal and Bacterial Type Strains, Phase II (KMG-II): from individual species to whole genera.</title>
        <authorList>
            <person name="Goeker M."/>
        </authorList>
    </citation>
    <scope>NUCLEOTIDE SEQUENCE [LARGE SCALE GENOMIC DNA]</scope>
    <source>
        <strain evidence="2 3">DSM 45601</strain>
    </source>
</reference>
<dbReference type="Proteomes" id="UP000237846">
    <property type="component" value="Unassembled WGS sequence"/>
</dbReference>
<dbReference type="RefSeq" id="WP_106251127.1">
    <property type="nucleotide sequence ID" value="NZ_PVZC01000008.1"/>
</dbReference>
<evidence type="ECO:0000313" key="2">
    <source>
        <dbReference type="EMBL" id="PRX96296.1"/>
    </source>
</evidence>
<dbReference type="EMBL" id="PVZC01000008">
    <property type="protein sequence ID" value="PRX96296.1"/>
    <property type="molecule type" value="Genomic_DNA"/>
</dbReference>
<sequence>MTDEGEAPPGGVAAVEAGAGGGWEELVSSALLGTDRRPVPPAGEPAEEAPVDDPAAVLLERAAPAVVRLRAGRMPGRAAPVEPAPHDAGPFASDAAAARLGRILGGEQAALLPEWLGLAADRGLTVPPHLLPDLLDHGARDTGLRPAVAAVAGARGRWLAALNPAWSYFASVEVTAGEPGEVWEYGAPGQRVAYLSALRGREPARARELLAEVWDKEPADRRKRLLQALEIRLSADDEPFLEELLNDRSSLIRALALTFLSRLPDSALGRRLIPHALRAVRIDGGRSADRRARPIVVVDPPQRLDDGLRRDLNLGRSAGRGTASAEHRREWLHTLITYTPLSAWLGHLGDDPASVMHALVNGAAEQMDVIDALGNAALVQHNADWARGMIPYLLGPLGGNPALRSRGDSLVRILPAEEQRARTAQQLAAAPDTTHVLSAVQDLRVPWGTEVGALVLERLLADRANTGESASLELHSLCRLAAQRLDPALHSRMPPPNAAAADVIHQFGATLRFRLDMHQELS</sequence>
<dbReference type="InterPro" id="IPR043746">
    <property type="entry name" value="DUF5691"/>
</dbReference>
<feature type="region of interest" description="Disordered" evidence="1">
    <location>
        <begin position="27"/>
        <end position="50"/>
    </location>
</feature>
<dbReference type="OrthoDB" id="262508at2"/>
<dbReference type="Pfam" id="PF18944">
    <property type="entry name" value="DUF5691"/>
    <property type="match status" value="1"/>
</dbReference>
<keyword evidence="3" id="KW-1185">Reference proteome</keyword>
<comment type="caution">
    <text evidence="2">The sequence shown here is derived from an EMBL/GenBank/DDBJ whole genome shotgun (WGS) entry which is preliminary data.</text>
</comment>
<accession>A0A2T0PY10</accession>
<name>A0A2T0PY10_9ACTN</name>
<evidence type="ECO:0000313" key="3">
    <source>
        <dbReference type="Proteomes" id="UP000237846"/>
    </source>
</evidence>
<organism evidence="2 3">
    <name type="scientific">Allonocardiopsis opalescens</name>
    <dbReference type="NCBI Taxonomy" id="1144618"/>
    <lineage>
        <taxon>Bacteria</taxon>
        <taxon>Bacillati</taxon>
        <taxon>Actinomycetota</taxon>
        <taxon>Actinomycetes</taxon>
        <taxon>Streptosporangiales</taxon>
        <taxon>Allonocardiopsis</taxon>
    </lineage>
</organism>
<proteinExistence type="predicted"/>
<gene>
    <name evidence="2" type="ORF">CLV72_108303</name>
</gene>
<dbReference type="AlphaFoldDB" id="A0A2T0PY10"/>
<feature type="region of interest" description="Disordered" evidence="1">
    <location>
        <begin position="1"/>
        <end position="20"/>
    </location>
</feature>
<feature type="compositionally biased region" description="Low complexity" evidence="1">
    <location>
        <begin position="7"/>
        <end position="17"/>
    </location>
</feature>
<evidence type="ECO:0000256" key="1">
    <source>
        <dbReference type="SAM" id="MobiDB-lite"/>
    </source>
</evidence>